<dbReference type="Pfam" id="PF00248">
    <property type="entry name" value="Aldo_ket_red"/>
    <property type="match status" value="1"/>
</dbReference>
<dbReference type="PRINTS" id="PR00069">
    <property type="entry name" value="ALDKETRDTASE"/>
</dbReference>
<name>Q8WRT0_TRINI</name>
<evidence type="ECO:0000256" key="3">
    <source>
        <dbReference type="PIRSR" id="PIRSR000097-2"/>
    </source>
</evidence>
<dbReference type="GeneID" id="113493314"/>
<keyword evidence="1" id="KW-0560">Oxidoreductase</keyword>
<gene>
    <name evidence="9" type="primary">LOC113493314</name>
</gene>
<feature type="domain" description="NADP-dependent oxidoreductase" evidence="6">
    <location>
        <begin position="38"/>
        <end position="301"/>
    </location>
</feature>
<reference evidence="9" key="2">
    <citation type="submission" date="2025-04" db="UniProtKB">
        <authorList>
            <consortium name="RefSeq"/>
        </authorList>
    </citation>
    <scope>IDENTIFICATION</scope>
</reference>
<feature type="site" description="Lowers pKa of active site Tyr" evidence="4">
    <location>
        <position position="101"/>
    </location>
</feature>
<dbReference type="PROSITE" id="PS00063">
    <property type="entry name" value="ALDOKETO_REDUCTASE_3"/>
    <property type="match status" value="1"/>
</dbReference>
<feature type="signal peptide" evidence="5">
    <location>
        <begin position="1"/>
        <end position="16"/>
    </location>
</feature>
<dbReference type="PIRSF" id="PIRSF000097">
    <property type="entry name" value="AKR"/>
    <property type="match status" value="1"/>
</dbReference>
<dbReference type="RefSeq" id="XP_026727045.1">
    <property type="nucleotide sequence ID" value="XM_026871244.1"/>
</dbReference>
<dbReference type="AlphaFoldDB" id="Q8WRT0"/>
<dbReference type="Gene3D" id="3.20.20.100">
    <property type="entry name" value="NADP-dependent oxidoreductase domain"/>
    <property type="match status" value="1"/>
</dbReference>
<dbReference type="InterPro" id="IPR023210">
    <property type="entry name" value="NADP_OxRdtase_dom"/>
</dbReference>
<dbReference type="PROSITE" id="PS00798">
    <property type="entry name" value="ALDOKETO_REDUCTASE_1"/>
    <property type="match status" value="1"/>
</dbReference>
<feature type="binding site" evidence="3">
    <location>
        <position position="134"/>
    </location>
    <ligand>
        <name>substrate</name>
    </ligand>
</feature>
<feature type="active site" description="Proton donor" evidence="2">
    <location>
        <position position="72"/>
    </location>
</feature>
<organism evidence="7">
    <name type="scientific">Trichoplusia ni</name>
    <name type="common">Cabbage looper</name>
    <dbReference type="NCBI Taxonomy" id="7111"/>
    <lineage>
        <taxon>Eukaryota</taxon>
        <taxon>Metazoa</taxon>
        <taxon>Ecdysozoa</taxon>
        <taxon>Arthropoda</taxon>
        <taxon>Hexapoda</taxon>
        <taxon>Insecta</taxon>
        <taxon>Pterygota</taxon>
        <taxon>Neoptera</taxon>
        <taxon>Endopterygota</taxon>
        <taxon>Lepidoptera</taxon>
        <taxon>Glossata</taxon>
        <taxon>Ditrysia</taxon>
        <taxon>Noctuoidea</taxon>
        <taxon>Noctuidae</taxon>
        <taxon>Plusiinae</taxon>
        <taxon>Trichoplusia</taxon>
    </lineage>
</organism>
<evidence type="ECO:0000256" key="2">
    <source>
        <dbReference type="PIRSR" id="PIRSR000097-1"/>
    </source>
</evidence>
<dbReference type="KEGG" id="tnl:113493314"/>
<dbReference type="PROSITE" id="PS00062">
    <property type="entry name" value="ALDOKETO_REDUCTASE_2"/>
    <property type="match status" value="1"/>
</dbReference>
<reference evidence="7" key="1">
    <citation type="journal article" date="2002" name="Insect Biochem. Mol. Biol.">
        <title>A protein from the cabbage looper, Trichoplusia ni, regulated by a bacterial infection is homologous to 3-dehydroecdysone 3beta-reductase.</title>
        <authorList>
            <person name="Lundstrom A."/>
            <person name="Kang D."/>
            <person name="Liu G."/>
            <person name="Fernandez C."/>
            <person name="Warren J.T."/>
            <person name="Gilbert L.I."/>
            <person name="Steiner H."/>
        </authorList>
    </citation>
    <scope>NUCLEOTIDE SEQUENCE</scope>
</reference>
<keyword evidence="5" id="KW-0732">Signal</keyword>
<dbReference type="InterPro" id="IPR044488">
    <property type="entry name" value="AKR2E"/>
</dbReference>
<dbReference type="EMBL" id="AF409102">
    <property type="protein sequence ID" value="AAL73387.1"/>
    <property type="molecule type" value="mRNA"/>
</dbReference>
<evidence type="ECO:0000256" key="4">
    <source>
        <dbReference type="PIRSR" id="PIRSR000097-3"/>
    </source>
</evidence>
<dbReference type="CDD" id="cd19116">
    <property type="entry name" value="AKR_AKR2E1-5"/>
    <property type="match status" value="1"/>
</dbReference>
<dbReference type="InterPro" id="IPR018170">
    <property type="entry name" value="Aldo/ket_reductase_CS"/>
</dbReference>
<proteinExistence type="evidence at transcript level"/>
<evidence type="ECO:0000259" key="6">
    <source>
        <dbReference type="Pfam" id="PF00248"/>
    </source>
</evidence>
<evidence type="ECO:0000313" key="7">
    <source>
        <dbReference type="EMBL" id="AAL73387.1"/>
    </source>
</evidence>
<dbReference type="Proteomes" id="UP000322000">
    <property type="component" value="Chromosome 1"/>
</dbReference>
<evidence type="ECO:0000313" key="8">
    <source>
        <dbReference type="Proteomes" id="UP000322000"/>
    </source>
</evidence>
<dbReference type="InterPro" id="IPR036812">
    <property type="entry name" value="NAD(P)_OxRdtase_dom_sf"/>
</dbReference>
<evidence type="ECO:0000313" key="9">
    <source>
        <dbReference type="RefSeq" id="XP_026727045.1"/>
    </source>
</evidence>
<feature type="chain" id="PRO_5044738145" evidence="5">
    <location>
        <begin position="17"/>
        <end position="308"/>
    </location>
</feature>
<dbReference type="InterPro" id="IPR020471">
    <property type="entry name" value="AKR"/>
</dbReference>
<dbReference type="FunFam" id="3.20.20.100:FF:000002">
    <property type="entry name" value="2,5-diketo-D-gluconic acid reductase A"/>
    <property type="match status" value="1"/>
</dbReference>
<protein>
    <submittedName>
        <fullName evidence="7">3-dehydrecdysone 3b-reductase</fullName>
    </submittedName>
    <submittedName>
        <fullName evidence="9">Aldo-keto reductase AKR2E4-like</fullName>
    </submittedName>
</protein>
<evidence type="ECO:0000256" key="5">
    <source>
        <dbReference type="SAM" id="SignalP"/>
    </source>
</evidence>
<evidence type="ECO:0000256" key="1">
    <source>
        <dbReference type="ARBA" id="ARBA00023002"/>
    </source>
</evidence>
<keyword evidence="8" id="KW-1185">Reference proteome</keyword>
<dbReference type="PANTHER" id="PTHR11732">
    <property type="entry name" value="ALDO/KETO REDUCTASE"/>
    <property type="match status" value="1"/>
</dbReference>
<dbReference type="SUPFAM" id="SSF51430">
    <property type="entry name" value="NAD(P)-linked oxidoreductase"/>
    <property type="match status" value="1"/>
</dbReference>
<dbReference type="GO" id="GO:0016616">
    <property type="term" value="F:oxidoreductase activity, acting on the CH-OH group of donors, NAD or NADP as acceptor"/>
    <property type="evidence" value="ECO:0007669"/>
    <property type="project" value="UniProtKB-ARBA"/>
</dbReference>
<accession>Q8WRT0</accession>
<sequence length="308" mass="34091">MKLYLLPVALWALVNAISGEPGKAPLKQLNDGNAIPSLALGTFGFGDIPKVRQAVLWAIQAGYRHIDTAALYGNEEEVGKGIADAIQQGLVKREELFVTTKLWNDKHGRHQVVPALRESLTKLGLSYVDLYLIHSPEATNENGDPVDIDVLNTWNGMEEAKKLGLAKSIGVSNFDTALLDRLIAGSNTVPAVNQIEVHPSKTQEKLVADSHERGIEVMAYSPFGFYVSRGSHNNPVKNDRTVADIARKYNKTVNQVLVRYLLERSLIPIPKSTNQQRIRENIDVFDFQLSPEDINAIGKLDKDLSIFD</sequence>
<dbReference type="OrthoDB" id="416253at2759"/>